<feature type="compositionally biased region" description="Polar residues" evidence="1">
    <location>
        <begin position="51"/>
        <end position="67"/>
    </location>
</feature>
<evidence type="ECO:0000256" key="1">
    <source>
        <dbReference type="SAM" id="MobiDB-lite"/>
    </source>
</evidence>
<evidence type="ECO:0000313" key="3">
    <source>
        <dbReference type="Proteomes" id="UP001054837"/>
    </source>
</evidence>
<accession>A0AAV4QWW9</accession>
<gene>
    <name evidence="2" type="ORF">CDAR_522651</name>
</gene>
<organism evidence="2 3">
    <name type="scientific">Caerostris darwini</name>
    <dbReference type="NCBI Taxonomy" id="1538125"/>
    <lineage>
        <taxon>Eukaryota</taxon>
        <taxon>Metazoa</taxon>
        <taxon>Ecdysozoa</taxon>
        <taxon>Arthropoda</taxon>
        <taxon>Chelicerata</taxon>
        <taxon>Arachnida</taxon>
        <taxon>Araneae</taxon>
        <taxon>Araneomorphae</taxon>
        <taxon>Entelegynae</taxon>
        <taxon>Araneoidea</taxon>
        <taxon>Araneidae</taxon>
        <taxon>Caerostris</taxon>
    </lineage>
</organism>
<keyword evidence="3" id="KW-1185">Reference proteome</keyword>
<feature type="region of interest" description="Disordered" evidence="1">
    <location>
        <begin position="34"/>
        <end position="86"/>
    </location>
</feature>
<protein>
    <submittedName>
        <fullName evidence="2">Uncharacterized protein</fullName>
    </submittedName>
</protein>
<comment type="caution">
    <text evidence="2">The sequence shown here is derived from an EMBL/GenBank/DDBJ whole genome shotgun (WGS) entry which is preliminary data.</text>
</comment>
<reference evidence="2 3" key="1">
    <citation type="submission" date="2021-06" db="EMBL/GenBank/DDBJ databases">
        <title>Caerostris darwini draft genome.</title>
        <authorList>
            <person name="Kono N."/>
            <person name="Arakawa K."/>
        </authorList>
    </citation>
    <scope>NUCLEOTIDE SEQUENCE [LARGE SCALE GENOMIC DNA]</scope>
</reference>
<dbReference type="EMBL" id="BPLQ01005072">
    <property type="protein sequence ID" value="GIY12572.1"/>
    <property type="molecule type" value="Genomic_DNA"/>
</dbReference>
<sequence length="86" mass="9516">MGELDLFTYRLDTDQLVFNIGLLEQRRKRRKCLADDGPVSTKKQRIEKESQVTQGSQRQVTNSSRDSPVQDCLPVFGTEAGTGGGG</sequence>
<dbReference type="Proteomes" id="UP001054837">
    <property type="component" value="Unassembled WGS sequence"/>
</dbReference>
<evidence type="ECO:0000313" key="2">
    <source>
        <dbReference type="EMBL" id="GIY12572.1"/>
    </source>
</evidence>
<name>A0AAV4QWW9_9ARAC</name>
<proteinExistence type="predicted"/>
<dbReference type="AlphaFoldDB" id="A0AAV4QWW9"/>